<dbReference type="InterPro" id="IPR036144">
    <property type="entry name" value="RibA-like_sf"/>
</dbReference>
<keyword evidence="13 14" id="KW-0456">Lyase</keyword>
<comment type="similarity">
    <text evidence="6">In the C-terminal section; belongs to the GTP cyclohydrolase II family.</text>
</comment>
<dbReference type="GO" id="GO:0008686">
    <property type="term" value="F:3,4-dihydroxy-2-butanone-4-phosphate synthase activity"/>
    <property type="evidence" value="ECO:0007669"/>
    <property type="project" value="UniProtKB-EC"/>
</dbReference>
<evidence type="ECO:0000256" key="12">
    <source>
        <dbReference type="ARBA" id="ARBA00023211"/>
    </source>
</evidence>
<evidence type="ECO:0000256" key="14">
    <source>
        <dbReference type="HAMAP-Rule" id="MF_00180"/>
    </source>
</evidence>
<dbReference type="SUPFAM" id="SSF142695">
    <property type="entry name" value="RibA-like"/>
    <property type="match status" value="1"/>
</dbReference>
<keyword evidence="16" id="KW-0378">Hydrolase</keyword>
<sequence>MNLSPIPELVADIAAGRMVILVDDEDRENEGDVVLAAEHCTAEHINFMAKHCRGLICLTLTRERCEQLALPPMVQRNGTRHGTAFTVSIEAAEGIETGISAADRAKTVQAAVQPAAQPSDLTRPGHIFPLQAADGGVLMRAGHTEAGCDLARMAGVLPASVICEIMKDDGTMARLPDLLVFAEQHGLKVGTIAELIRYRSRTESLVKVVAQRPMVTPAGTFDSRVYRDAFGGVHLALTLGQWTHTDDVLVRVHEPLSVLDWLDGSAAGAHSWPLQQALATLQAQGRGVALMLNCGETGDDLAERLIRPDAEPAARHGNAELNLRTYGVGAQILRSLGVARMRVLGAPRRMPSMTGYGLETVGFVRPGEAI</sequence>
<keyword evidence="10 14" id="KW-0479">Metal-binding</keyword>
<evidence type="ECO:0000256" key="7">
    <source>
        <dbReference type="ARBA" id="ARBA00012153"/>
    </source>
</evidence>
<dbReference type="NCBIfam" id="TIGR00506">
    <property type="entry name" value="ribB"/>
    <property type="match status" value="1"/>
</dbReference>
<evidence type="ECO:0000256" key="8">
    <source>
        <dbReference type="ARBA" id="ARBA00018836"/>
    </source>
</evidence>
<feature type="binding site" evidence="14">
    <location>
        <position position="28"/>
    </location>
    <ligand>
        <name>Mg(2+)</name>
        <dbReference type="ChEBI" id="CHEBI:18420"/>
        <label>1</label>
    </ligand>
</feature>
<dbReference type="InterPro" id="IPR032677">
    <property type="entry name" value="GTP_cyclohydro_II"/>
</dbReference>
<evidence type="ECO:0000313" key="17">
    <source>
        <dbReference type="Proteomes" id="UP001368500"/>
    </source>
</evidence>
<evidence type="ECO:0000256" key="11">
    <source>
        <dbReference type="ARBA" id="ARBA00022842"/>
    </source>
</evidence>
<dbReference type="HAMAP" id="MF_00180">
    <property type="entry name" value="RibB"/>
    <property type="match status" value="1"/>
</dbReference>
<evidence type="ECO:0000256" key="4">
    <source>
        <dbReference type="ARBA" id="ARBA00004904"/>
    </source>
</evidence>
<comment type="similarity">
    <text evidence="5">In the N-terminal section; belongs to the DHBP synthase family.</text>
</comment>
<dbReference type="Proteomes" id="UP001368500">
    <property type="component" value="Unassembled WGS sequence"/>
</dbReference>
<evidence type="ECO:0000313" key="16">
    <source>
        <dbReference type="EMBL" id="MEK8028729.1"/>
    </source>
</evidence>
<accession>A0ABU9BG51</accession>
<dbReference type="Gene3D" id="3.90.870.10">
    <property type="entry name" value="DHBP synthase"/>
    <property type="match status" value="1"/>
</dbReference>
<organism evidence="16 17">
    <name type="scientific">Pseudaquabacterium rugosum</name>
    <dbReference type="NCBI Taxonomy" id="2984194"/>
    <lineage>
        <taxon>Bacteria</taxon>
        <taxon>Pseudomonadati</taxon>
        <taxon>Pseudomonadota</taxon>
        <taxon>Betaproteobacteria</taxon>
        <taxon>Burkholderiales</taxon>
        <taxon>Sphaerotilaceae</taxon>
        <taxon>Pseudaquabacterium</taxon>
    </lineage>
</organism>
<gene>
    <name evidence="16" type="primary">ribBA</name>
    <name evidence="14" type="synonym">ribB</name>
    <name evidence="16" type="ORF">AACH11_22445</name>
</gene>
<dbReference type="Gene3D" id="3.40.50.10990">
    <property type="entry name" value="GTP cyclohydrolase II"/>
    <property type="match status" value="1"/>
</dbReference>
<dbReference type="NCBIfam" id="NF010626">
    <property type="entry name" value="PRK14019.1"/>
    <property type="match status" value="1"/>
</dbReference>
<keyword evidence="12 14" id="KW-0464">Manganese</keyword>
<comment type="similarity">
    <text evidence="14">Belongs to the DHBP synthase family.</text>
</comment>
<keyword evidence="17" id="KW-1185">Reference proteome</keyword>
<evidence type="ECO:0000256" key="9">
    <source>
        <dbReference type="ARBA" id="ARBA00022619"/>
    </source>
</evidence>
<evidence type="ECO:0000256" key="6">
    <source>
        <dbReference type="ARBA" id="ARBA00008976"/>
    </source>
</evidence>
<feature type="domain" description="GTP cyclohydrolase II" evidence="15">
    <location>
        <begin position="210"/>
        <end position="364"/>
    </location>
</feature>
<feature type="site" description="Essential for catalytic activity" evidence="14">
    <location>
        <position position="164"/>
    </location>
</feature>
<comment type="catalytic activity">
    <reaction evidence="1 14">
        <text>D-ribulose 5-phosphate = (2S)-2-hydroxy-3-oxobutyl phosphate + formate + H(+)</text>
        <dbReference type="Rhea" id="RHEA:18457"/>
        <dbReference type="ChEBI" id="CHEBI:15378"/>
        <dbReference type="ChEBI" id="CHEBI:15740"/>
        <dbReference type="ChEBI" id="CHEBI:58121"/>
        <dbReference type="ChEBI" id="CHEBI:58830"/>
        <dbReference type="EC" id="4.1.99.12"/>
    </reaction>
</comment>
<feature type="binding site" evidence="14">
    <location>
        <begin position="140"/>
        <end position="144"/>
    </location>
    <ligand>
        <name>D-ribulose 5-phosphate</name>
        <dbReference type="ChEBI" id="CHEBI:58121"/>
    </ligand>
</feature>
<dbReference type="PIRSF" id="PIRSF001259">
    <property type="entry name" value="RibA"/>
    <property type="match status" value="1"/>
</dbReference>
<dbReference type="RefSeq" id="WP_341376514.1">
    <property type="nucleotide sequence ID" value="NZ_JBBUTF010000029.1"/>
</dbReference>
<evidence type="ECO:0000256" key="5">
    <source>
        <dbReference type="ARBA" id="ARBA00005520"/>
    </source>
</evidence>
<comment type="cofactor">
    <cofactor evidence="14">
        <name>Mg(2+)</name>
        <dbReference type="ChEBI" id="CHEBI:18420"/>
    </cofactor>
    <cofactor evidence="14">
        <name>Mn(2+)</name>
        <dbReference type="ChEBI" id="CHEBI:29035"/>
    </cofactor>
    <text evidence="14">Binds 2 divalent metal cations per subunit. Magnesium or manganese.</text>
</comment>
<comment type="pathway">
    <text evidence="4 14">Cofactor biosynthesis; riboflavin biosynthesis; 2-hydroxy-3-oxobutyl phosphate from D-ribulose 5-phosphate: step 1/1.</text>
</comment>
<keyword evidence="9 14" id="KW-0686">Riboflavin biosynthesis</keyword>
<dbReference type="InterPro" id="IPR000422">
    <property type="entry name" value="DHBP_synthase_RibB"/>
</dbReference>
<dbReference type="GO" id="GO:0003935">
    <property type="term" value="F:GTP cyclohydrolase II activity"/>
    <property type="evidence" value="ECO:0007669"/>
    <property type="project" value="UniProtKB-EC"/>
</dbReference>
<evidence type="ECO:0000256" key="3">
    <source>
        <dbReference type="ARBA" id="ARBA00002284"/>
    </source>
</evidence>
<protein>
    <recommendedName>
        <fullName evidence="8 14">3,4-dihydroxy-2-butanone 4-phosphate synthase</fullName>
        <shortName evidence="14">DHBP synthase</shortName>
        <ecNumber evidence="7 14">4.1.99.12</ecNumber>
    </recommendedName>
</protein>
<dbReference type="PANTHER" id="PTHR21327">
    <property type="entry name" value="GTP CYCLOHYDROLASE II-RELATED"/>
    <property type="match status" value="1"/>
</dbReference>
<proteinExistence type="inferred from homology"/>
<feature type="binding site" evidence="14">
    <location>
        <position position="32"/>
    </location>
    <ligand>
        <name>D-ribulose 5-phosphate</name>
        <dbReference type="ChEBI" id="CHEBI:58121"/>
    </ligand>
</feature>
<keyword evidence="11 14" id="KW-0460">Magnesium</keyword>
<name>A0ABU9BG51_9BURK</name>
<evidence type="ECO:0000256" key="2">
    <source>
        <dbReference type="ARBA" id="ARBA00001936"/>
    </source>
</evidence>
<evidence type="ECO:0000256" key="13">
    <source>
        <dbReference type="ARBA" id="ARBA00023239"/>
    </source>
</evidence>
<feature type="binding site" evidence="14">
    <location>
        <position position="28"/>
    </location>
    <ligand>
        <name>Mg(2+)</name>
        <dbReference type="ChEBI" id="CHEBI:18420"/>
        <label>2</label>
    </ligand>
</feature>
<evidence type="ECO:0000256" key="10">
    <source>
        <dbReference type="ARBA" id="ARBA00022723"/>
    </source>
</evidence>
<dbReference type="Pfam" id="PF00925">
    <property type="entry name" value="GTP_cyclohydro2"/>
    <property type="match status" value="1"/>
</dbReference>
<dbReference type="Pfam" id="PF00926">
    <property type="entry name" value="DHBP_synthase"/>
    <property type="match status" value="1"/>
</dbReference>
<feature type="binding site" evidence="14">
    <location>
        <begin position="27"/>
        <end position="28"/>
    </location>
    <ligand>
        <name>D-ribulose 5-phosphate</name>
        <dbReference type="ChEBI" id="CHEBI:58121"/>
    </ligand>
</feature>
<evidence type="ECO:0000256" key="1">
    <source>
        <dbReference type="ARBA" id="ARBA00000141"/>
    </source>
</evidence>
<dbReference type="PANTHER" id="PTHR21327:SF34">
    <property type="entry name" value="3,4-DIHYDROXY-2-BUTANONE 4-PHOSPHATE SYNTHASE"/>
    <property type="match status" value="1"/>
</dbReference>
<comment type="subunit">
    <text evidence="14">Homodimer.</text>
</comment>
<evidence type="ECO:0000259" key="15">
    <source>
        <dbReference type="Pfam" id="PF00925"/>
    </source>
</evidence>
<dbReference type="EC" id="4.1.99.12" evidence="7 14"/>
<comment type="cofactor">
    <cofactor evidence="2">
        <name>Mn(2+)</name>
        <dbReference type="ChEBI" id="CHEBI:29035"/>
    </cofactor>
</comment>
<comment type="caution">
    <text evidence="16">The sequence shown here is derived from an EMBL/GenBank/DDBJ whole genome shotgun (WGS) entry which is preliminary data.</text>
</comment>
<dbReference type="InterPro" id="IPR017945">
    <property type="entry name" value="DHBP_synth_RibB-like_a/b_dom"/>
</dbReference>
<comment type="function">
    <text evidence="3 14">Catalyzes the conversion of D-ribulose 5-phosphate to formate and 3,4-dihydroxy-2-butanone 4-phosphate.</text>
</comment>
<dbReference type="EMBL" id="JBBUTF010000029">
    <property type="protein sequence ID" value="MEK8028729.1"/>
    <property type="molecule type" value="Genomic_DNA"/>
</dbReference>
<reference evidence="16 17" key="1">
    <citation type="submission" date="2024-04" db="EMBL/GenBank/DDBJ databases">
        <title>Novel species of the genus Ideonella isolated from streams.</title>
        <authorList>
            <person name="Lu H."/>
        </authorList>
    </citation>
    <scope>NUCLEOTIDE SEQUENCE [LARGE SCALE GENOMIC DNA]</scope>
    <source>
        <strain evidence="16 17">BYS139W</strain>
    </source>
</reference>
<dbReference type="SUPFAM" id="SSF55821">
    <property type="entry name" value="YrdC/RibB"/>
    <property type="match status" value="1"/>
</dbReference>
<feature type="site" description="Essential for catalytic activity" evidence="14">
    <location>
        <position position="126"/>
    </location>
</feature>
<feature type="binding site" evidence="14">
    <location>
        <position position="143"/>
    </location>
    <ligand>
        <name>Mg(2+)</name>
        <dbReference type="ChEBI" id="CHEBI:18420"/>
        <label>2</label>
    </ligand>
</feature>